<protein>
    <submittedName>
        <fullName evidence="1">Uncharacterized protein</fullName>
    </submittedName>
</protein>
<dbReference type="EMBL" id="SJPM01000006">
    <property type="protein sequence ID" value="TWT95661.1"/>
    <property type="molecule type" value="Genomic_DNA"/>
</dbReference>
<comment type="caution">
    <text evidence="1">The sequence shown here is derived from an EMBL/GenBank/DDBJ whole genome shotgun (WGS) entry which is preliminary data.</text>
</comment>
<evidence type="ECO:0000313" key="1">
    <source>
        <dbReference type="EMBL" id="TWT95661.1"/>
    </source>
</evidence>
<name>A0A5C6A9E5_9BACT</name>
<accession>A0A5C6A9E5</accession>
<dbReference type="Proteomes" id="UP000316213">
    <property type="component" value="Unassembled WGS sequence"/>
</dbReference>
<proteinExistence type="predicted"/>
<organism evidence="1 2">
    <name type="scientific">Neorhodopirellula pilleata</name>
    <dbReference type="NCBI Taxonomy" id="2714738"/>
    <lineage>
        <taxon>Bacteria</taxon>
        <taxon>Pseudomonadati</taxon>
        <taxon>Planctomycetota</taxon>
        <taxon>Planctomycetia</taxon>
        <taxon>Pirellulales</taxon>
        <taxon>Pirellulaceae</taxon>
        <taxon>Neorhodopirellula</taxon>
    </lineage>
</organism>
<evidence type="ECO:0000313" key="2">
    <source>
        <dbReference type="Proteomes" id="UP000316213"/>
    </source>
</evidence>
<reference evidence="1 2" key="1">
    <citation type="submission" date="2019-02" db="EMBL/GenBank/DDBJ databases">
        <title>Deep-cultivation of Planctomycetes and their phenomic and genomic characterization uncovers novel biology.</title>
        <authorList>
            <person name="Wiegand S."/>
            <person name="Jogler M."/>
            <person name="Boedeker C."/>
            <person name="Pinto D."/>
            <person name="Vollmers J."/>
            <person name="Rivas-Marin E."/>
            <person name="Kohn T."/>
            <person name="Peeters S.H."/>
            <person name="Heuer A."/>
            <person name="Rast P."/>
            <person name="Oberbeckmann S."/>
            <person name="Bunk B."/>
            <person name="Jeske O."/>
            <person name="Meyerdierks A."/>
            <person name="Storesund J.E."/>
            <person name="Kallscheuer N."/>
            <person name="Luecker S."/>
            <person name="Lage O.M."/>
            <person name="Pohl T."/>
            <person name="Merkel B.J."/>
            <person name="Hornburger P."/>
            <person name="Mueller R.-W."/>
            <person name="Bruemmer F."/>
            <person name="Labrenz M."/>
            <person name="Spormann A.M."/>
            <person name="Op Den Camp H."/>
            <person name="Overmann J."/>
            <person name="Amann R."/>
            <person name="Jetten M.S.M."/>
            <person name="Mascher T."/>
            <person name="Medema M.H."/>
            <person name="Devos D.P."/>
            <person name="Kaster A.-K."/>
            <person name="Ovreas L."/>
            <person name="Rohde M."/>
            <person name="Galperin M.Y."/>
            <person name="Jogler C."/>
        </authorList>
    </citation>
    <scope>NUCLEOTIDE SEQUENCE [LARGE SCALE GENOMIC DNA]</scope>
    <source>
        <strain evidence="1 2">Pla100</strain>
    </source>
</reference>
<gene>
    <name evidence="1" type="ORF">Pla100_33020</name>
</gene>
<dbReference type="AlphaFoldDB" id="A0A5C6A9E5"/>
<sequence length="52" mass="5985">MSVQNTLVPRLRPPLYPTFFFDPHELVSWVNKVRKLDTDALPVHRVSLVLAA</sequence>
<keyword evidence="2" id="KW-1185">Reference proteome</keyword>